<evidence type="ECO:0000313" key="2">
    <source>
        <dbReference type="Proteomes" id="UP000019763"/>
    </source>
</evidence>
<dbReference type="GeneID" id="22912650"/>
<dbReference type="InterPro" id="IPR007257">
    <property type="entry name" value="GINS_Psf2"/>
</dbReference>
<dbReference type="VEuPathDB" id="CryptoDB:GNI_072680"/>
<organism evidence="1 2">
    <name type="scientific">Gregarina niphandrodes</name>
    <name type="common">Septate eugregarine</name>
    <dbReference type="NCBI Taxonomy" id="110365"/>
    <lineage>
        <taxon>Eukaryota</taxon>
        <taxon>Sar</taxon>
        <taxon>Alveolata</taxon>
        <taxon>Apicomplexa</taxon>
        <taxon>Conoidasida</taxon>
        <taxon>Gregarinasina</taxon>
        <taxon>Eugregarinorida</taxon>
        <taxon>Gregarinidae</taxon>
        <taxon>Gregarina</taxon>
    </lineage>
</organism>
<dbReference type="Gene3D" id="3.40.5.50">
    <property type="match status" value="1"/>
</dbReference>
<sequence length="113" mass="12850">MWANTSHRPLSLSERIYLAEVLADVRIRCVKPVPAIIGPLFGQVGPFEINEETALPLFIADLLSAEHYCKILAPIWLTSHGLKQWIVEEQKHSNDLLPPPHNLYIEIANKLLY</sequence>
<reference evidence="1" key="1">
    <citation type="submission" date="2013-12" db="EMBL/GenBank/DDBJ databases">
        <authorList>
            <person name="Omoto C.K."/>
            <person name="Sibley D."/>
            <person name="Venepally P."/>
            <person name="Hadjithomas M."/>
            <person name="Karamycheva S."/>
            <person name="Brunk B."/>
            <person name="Roos D."/>
            <person name="Caler E."/>
            <person name="Lorenzi H."/>
        </authorList>
    </citation>
    <scope>NUCLEOTIDE SEQUENCE</scope>
</reference>
<dbReference type="GO" id="GO:0006260">
    <property type="term" value="P:DNA replication"/>
    <property type="evidence" value="ECO:0007669"/>
    <property type="project" value="InterPro"/>
</dbReference>
<dbReference type="PANTHER" id="PTHR12772:SF0">
    <property type="entry name" value="DNA REPLICATION COMPLEX GINS PROTEIN PSF2"/>
    <property type="match status" value="1"/>
</dbReference>
<accession>A0A023B765</accession>
<dbReference type="AlphaFoldDB" id="A0A023B765"/>
<proteinExistence type="predicted"/>
<dbReference type="GO" id="GO:0000811">
    <property type="term" value="C:GINS complex"/>
    <property type="evidence" value="ECO:0007669"/>
    <property type="project" value="TreeGrafter"/>
</dbReference>
<dbReference type="PANTHER" id="PTHR12772">
    <property type="entry name" value="DNA REPLICATION COMPLEX GINS PROTEIN PSF2"/>
    <property type="match status" value="1"/>
</dbReference>
<dbReference type="RefSeq" id="XP_011130365.1">
    <property type="nucleotide sequence ID" value="XM_011132063.1"/>
</dbReference>
<name>A0A023B765_GRENI</name>
<comment type="caution">
    <text evidence="1">The sequence shown here is derived from an EMBL/GenBank/DDBJ whole genome shotgun (WGS) entry which is preliminary data.</text>
</comment>
<dbReference type="GO" id="GO:0000727">
    <property type="term" value="P:double-strand break repair via break-induced replication"/>
    <property type="evidence" value="ECO:0007669"/>
    <property type="project" value="TreeGrafter"/>
</dbReference>
<evidence type="ECO:0000313" key="1">
    <source>
        <dbReference type="EMBL" id="EZG67024.1"/>
    </source>
</evidence>
<dbReference type="Proteomes" id="UP000019763">
    <property type="component" value="Unassembled WGS sequence"/>
</dbReference>
<protein>
    <submittedName>
        <fullName evidence="1">Uncharacterized protein</fullName>
    </submittedName>
</protein>
<dbReference type="EMBL" id="AFNH02000546">
    <property type="protein sequence ID" value="EZG67024.1"/>
    <property type="molecule type" value="Genomic_DNA"/>
</dbReference>
<feature type="non-terminal residue" evidence="1">
    <location>
        <position position="113"/>
    </location>
</feature>
<gene>
    <name evidence="1" type="ORF">GNI_072680</name>
</gene>
<keyword evidence="2" id="KW-1185">Reference proteome</keyword>